<dbReference type="Proteomes" id="UP000474630">
    <property type="component" value="Chromosome"/>
</dbReference>
<sequence length="374" mass="43254">MNKIDNQSDFLFYQSGDGIIKIQVIVDQDNDTIWVTQRAMAEIFDIDVSGITKHIKNIFESQELDEDSNVQKLHIANSAKPVHYYNLNVIISVGYRVNSYKATQFRIWATDVLKEYLTKGFALDDDRLKQGKSLFGKDYFDELLERIREIRASERRFYQKITDIYAQCSIDYDAKAPISRKFFATVQNKLEYAITHHTAPEIIKLRANAGRPNMGLTSWKNDKKGGKILKSDVTVAKNYLSHEEISELNHIVNMYLDYAELQAKRNNTMKMSDWVVKLDTFLTFNEYDLLKDSGKIRKAVADQFAEREYKKFRVIQDREYVSDFDKAVEQIKTTGKLPSPPKMPSIKEALGKTNLSGFNEDLKAALDYDPKDDE</sequence>
<dbReference type="AlphaFoldDB" id="A0A6C0R7X0"/>
<dbReference type="KEGG" id="drc:G0Q07_01180"/>
<dbReference type="EMBL" id="CP048409">
    <property type="protein sequence ID" value="QIA06424.1"/>
    <property type="molecule type" value="Genomic_DNA"/>
</dbReference>
<dbReference type="PANTHER" id="PTHR35810:SF1">
    <property type="entry name" value="CYTOPLASMIC PROTEIN"/>
    <property type="match status" value="1"/>
</dbReference>
<protein>
    <submittedName>
        <fullName evidence="1">Virulence RhuM family protein</fullName>
    </submittedName>
</protein>
<name>A0A6C0R7X0_9BACT</name>
<dbReference type="Pfam" id="PF13310">
    <property type="entry name" value="Virulence_RhuM"/>
    <property type="match status" value="1"/>
</dbReference>
<proteinExistence type="predicted"/>
<keyword evidence="2" id="KW-1185">Reference proteome</keyword>
<evidence type="ECO:0000313" key="2">
    <source>
        <dbReference type="Proteomes" id="UP000474630"/>
    </source>
</evidence>
<dbReference type="RefSeq" id="WP_163344357.1">
    <property type="nucleotide sequence ID" value="NZ_CP048409.1"/>
</dbReference>
<dbReference type="PANTHER" id="PTHR35810">
    <property type="entry name" value="CYTOPLASMIC PROTEIN-RELATED"/>
    <property type="match status" value="1"/>
</dbReference>
<dbReference type="InterPro" id="IPR011204">
    <property type="entry name" value="Virulence_RhuM-like"/>
</dbReference>
<dbReference type="PIRSF" id="PIRSF015268">
    <property type="entry name" value="Virulence_RhuM"/>
    <property type="match status" value="1"/>
</dbReference>
<evidence type="ECO:0000313" key="1">
    <source>
        <dbReference type="EMBL" id="QIA06424.1"/>
    </source>
</evidence>
<accession>A0A6C0R7X0</accession>
<reference evidence="1 2" key="1">
    <citation type="submission" date="2020-02" db="EMBL/GenBank/DDBJ databases">
        <title>Genome sequencing for Draconibacterium sp. strain M1.</title>
        <authorList>
            <person name="Park S.-J."/>
        </authorList>
    </citation>
    <scope>NUCLEOTIDE SEQUENCE [LARGE SCALE GENOMIC DNA]</scope>
    <source>
        <strain evidence="1 2">M1</strain>
    </source>
</reference>
<gene>
    <name evidence="1" type="ORF">G0Q07_01180</name>
</gene>
<organism evidence="1 2">
    <name type="scientific">Draconibacterium halophilum</name>
    <dbReference type="NCBI Taxonomy" id="2706887"/>
    <lineage>
        <taxon>Bacteria</taxon>
        <taxon>Pseudomonadati</taxon>
        <taxon>Bacteroidota</taxon>
        <taxon>Bacteroidia</taxon>
        <taxon>Marinilabiliales</taxon>
        <taxon>Prolixibacteraceae</taxon>
        <taxon>Draconibacterium</taxon>
    </lineage>
</organism>